<keyword evidence="4" id="KW-0479">Metal-binding</keyword>
<comment type="similarity">
    <text evidence="2">Belongs to the cytochrome P450 family.</text>
</comment>
<evidence type="ECO:0008006" key="10">
    <source>
        <dbReference type="Google" id="ProtNLM"/>
    </source>
</evidence>
<reference evidence="8 9" key="1">
    <citation type="submission" date="2019-11" db="EMBL/GenBank/DDBJ databases">
        <title>Venturia inaequalis Genome Resource.</title>
        <authorList>
            <person name="Lichtner F.J."/>
        </authorList>
    </citation>
    <scope>NUCLEOTIDE SEQUENCE [LARGE SCALE GENOMIC DNA]</scope>
    <source>
        <strain evidence="8">Bline_iso_100314</strain>
    </source>
</reference>
<dbReference type="GO" id="GO:0004497">
    <property type="term" value="F:monooxygenase activity"/>
    <property type="evidence" value="ECO:0007669"/>
    <property type="project" value="UniProtKB-KW"/>
</dbReference>
<keyword evidence="3" id="KW-0349">Heme</keyword>
<dbReference type="Pfam" id="PF00067">
    <property type="entry name" value="p450"/>
    <property type="match status" value="1"/>
</dbReference>
<keyword evidence="7" id="KW-0503">Monooxygenase</keyword>
<sequence length="240" mass="26890">MTSCLSMQLGSATFIVFTFLQIFKKLIKRKSGYRLPPGPKPLPIIGNFFDLPPNDGPEFLHWIKHKELYGPISSINVMGQTLVIFHDRDAAHAVMNQKAPQKDGVHKEIGTKCLSARFQSKQEREALQIVLQTFDDPDSLMILELIEHAMDNLSVAFVPLKWIIDTIPALCYLPSSFPLTSYRETARKMASINEAAAKVSYAFVKRQMARNANRPSYVANLLASCTGENGHVDPKDEEAI</sequence>
<evidence type="ECO:0000256" key="1">
    <source>
        <dbReference type="ARBA" id="ARBA00001971"/>
    </source>
</evidence>
<evidence type="ECO:0000256" key="5">
    <source>
        <dbReference type="ARBA" id="ARBA00023002"/>
    </source>
</evidence>
<dbReference type="Gene3D" id="1.10.630.10">
    <property type="entry name" value="Cytochrome P450"/>
    <property type="match status" value="1"/>
</dbReference>
<dbReference type="EMBL" id="WNWQ01000020">
    <property type="protein sequence ID" value="KAE9984141.1"/>
    <property type="molecule type" value="Genomic_DNA"/>
</dbReference>
<protein>
    <recommendedName>
        <fullName evidence="10">Cytochrome P450</fullName>
    </recommendedName>
</protein>
<evidence type="ECO:0000256" key="4">
    <source>
        <dbReference type="ARBA" id="ARBA00022723"/>
    </source>
</evidence>
<evidence type="ECO:0000313" key="9">
    <source>
        <dbReference type="Proteomes" id="UP000433883"/>
    </source>
</evidence>
<proteinExistence type="inferred from homology"/>
<dbReference type="InterPro" id="IPR050364">
    <property type="entry name" value="Cytochrome_P450_fung"/>
</dbReference>
<dbReference type="InterPro" id="IPR001128">
    <property type="entry name" value="Cyt_P450"/>
</dbReference>
<evidence type="ECO:0000256" key="7">
    <source>
        <dbReference type="ARBA" id="ARBA00023033"/>
    </source>
</evidence>
<dbReference type="PANTHER" id="PTHR46300:SF7">
    <property type="entry name" value="P450, PUTATIVE (EUROFUNG)-RELATED"/>
    <property type="match status" value="1"/>
</dbReference>
<dbReference type="AlphaFoldDB" id="A0A8H3VAH3"/>
<gene>
    <name evidence="8" type="ORF">BLS_003039</name>
</gene>
<keyword evidence="6" id="KW-0408">Iron</keyword>
<dbReference type="GO" id="GO:0005506">
    <property type="term" value="F:iron ion binding"/>
    <property type="evidence" value="ECO:0007669"/>
    <property type="project" value="InterPro"/>
</dbReference>
<evidence type="ECO:0000256" key="2">
    <source>
        <dbReference type="ARBA" id="ARBA00010617"/>
    </source>
</evidence>
<dbReference type="Proteomes" id="UP000433883">
    <property type="component" value="Unassembled WGS sequence"/>
</dbReference>
<dbReference type="PANTHER" id="PTHR46300">
    <property type="entry name" value="P450, PUTATIVE (EUROFUNG)-RELATED-RELATED"/>
    <property type="match status" value="1"/>
</dbReference>
<comment type="caution">
    <text evidence="8">The sequence shown here is derived from an EMBL/GenBank/DDBJ whole genome shotgun (WGS) entry which is preliminary data.</text>
</comment>
<evidence type="ECO:0000313" key="8">
    <source>
        <dbReference type="EMBL" id="KAE9984141.1"/>
    </source>
</evidence>
<name>A0A8H3VAH3_VENIN</name>
<dbReference type="GO" id="GO:0020037">
    <property type="term" value="F:heme binding"/>
    <property type="evidence" value="ECO:0007669"/>
    <property type="project" value="InterPro"/>
</dbReference>
<keyword evidence="5" id="KW-0560">Oxidoreductase</keyword>
<dbReference type="GO" id="GO:0016705">
    <property type="term" value="F:oxidoreductase activity, acting on paired donors, with incorporation or reduction of molecular oxygen"/>
    <property type="evidence" value="ECO:0007669"/>
    <property type="project" value="InterPro"/>
</dbReference>
<accession>A0A8H3VAH3</accession>
<evidence type="ECO:0000256" key="6">
    <source>
        <dbReference type="ARBA" id="ARBA00023004"/>
    </source>
</evidence>
<comment type="cofactor">
    <cofactor evidence="1">
        <name>heme</name>
        <dbReference type="ChEBI" id="CHEBI:30413"/>
    </cofactor>
</comment>
<dbReference type="InterPro" id="IPR036396">
    <property type="entry name" value="Cyt_P450_sf"/>
</dbReference>
<evidence type="ECO:0000256" key="3">
    <source>
        <dbReference type="ARBA" id="ARBA00022617"/>
    </source>
</evidence>
<dbReference type="SUPFAM" id="SSF48264">
    <property type="entry name" value="Cytochrome P450"/>
    <property type="match status" value="1"/>
</dbReference>
<organism evidence="8 9">
    <name type="scientific">Venturia inaequalis</name>
    <name type="common">Apple scab fungus</name>
    <dbReference type="NCBI Taxonomy" id="5025"/>
    <lineage>
        <taxon>Eukaryota</taxon>
        <taxon>Fungi</taxon>
        <taxon>Dikarya</taxon>
        <taxon>Ascomycota</taxon>
        <taxon>Pezizomycotina</taxon>
        <taxon>Dothideomycetes</taxon>
        <taxon>Pleosporomycetidae</taxon>
        <taxon>Venturiales</taxon>
        <taxon>Venturiaceae</taxon>
        <taxon>Venturia</taxon>
    </lineage>
</organism>